<evidence type="ECO:0000256" key="3">
    <source>
        <dbReference type="ARBA" id="ARBA00023015"/>
    </source>
</evidence>
<dbReference type="GO" id="GO:0016301">
    <property type="term" value="F:kinase activity"/>
    <property type="evidence" value="ECO:0007669"/>
    <property type="project" value="UniProtKB-KW"/>
</dbReference>
<dbReference type="SMART" id="SM01012">
    <property type="entry name" value="ANTAR"/>
    <property type="match status" value="1"/>
</dbReference>
<protein>
    <submittedName>
        <fullName evidence="6">GAF domain-containing protein</fullName>
    </submittedName>
</protein>
<dbReference type="InterPro" id="IPR003018">
    <property type="entry name" value="GAF"/>
</dbReference>
<dbReference type="Gene3D" id="3.30.450.40">
    <property type="match status" value="1"/>
</dbReference>
<evidence type="ECO:0000313" key="6">
    <source>
        <dbReference type="EMBL" id="PPK65458.1"/>
    </source>
</evidence>
<evidence type="ECO:0000313" key="7">
    <source>
        <dbReference type="Proteomes" id="UP000239203"/>
    </source>
</evidence>
<dbReference type="Gene3D" id="1.10.10.10">
    <property type="entry name" value="Winged helix-like DNA-binding domain superfamily/Winged helix DNA-binding domain"/>
    <property type="match status" value="1"/>
</dbReference>
<keyword evidence="2" id="KW-0418">Kinase</keyword>
<keyword evidence="3" id="KW-0805">Transcription regulation</keyword>
<dbReference type="Pfam" id="PF13185">
    <property type="entry name" value="GAF_2"/>
    <property type="match status" value="1"/>
</dbReference>
<dbReference type="InterPro" id="IPR029016">
    <property type="entry name" value="GAF-like_dom_sf"/>
</dbReference>
<sequence>MSEERDRDGALPPESTVGPLAGQLVSLTTELLAAGSLVDVLERVVVMAKDVVGSADLVSVTLRGPDGAFHTPVLTDAVAAELDQLQYEFGEGACVECARPAGPAAAYSPDLAVDPRWPRFGAGASQRGFHSLASAALLPDAAAPRLSGALNAYSREPHVFDQQDRDALMLLATHASLALTATEGVTRAQLLVEQLRDALDSRDVIGQAKGILMARRGVGADEAFDTLRRASQNINVKLRELAKTLVARHHTLDPLD</sequence>
<keyword evidence="4" id="KW-0804">Transcription</keyword>
<feature type="domain" description="ANTAR" evidence="5">
    <location>
        <begin position="185"/>
        <end position="246"/>
    </location>
</feature>
<proteinExistence type="predicted"/>
<dbReference type="InterPro" id="IPR012074">
    <property type="entry name" value="GAF_ANTAR"/>
</dbReference>
<dbReference type="PROSITE" id="PS50921">
    <property type="entry name" value="ANTAR"/>
    <property type="match status" value="1"/>
</dbReference>
<dbReference type="GO" id="GO:0003723">
    <property type="term" value="F:RNA binding"/>
    <property type="evidence" value="ECO:0007669"/>
    <property type="project" value="InterPro"/>
</dbReference>
<dbReference type="EMBL" id="PTIX01000014">
    <property type="protein sequence ID" value="PPK65458.1"/>
    <property type="molecule type" value="Genomic_DNA"/>
</dbReference>
<keyword evidence="7" id="KW-1185">Reference proteome</keyword>
<organism evidence="6 7">
    <name type="scientific">Actinokineospora auranticolor</name>
    <dbReference type="NCBI Taxonomy" id="155976"/>
    <lineage>
        <taxon>Bacteria</taxon>
        <taxon>Bacillati</taxon>
        <taxon>Actinomycetota</taxon>
        <taxon>Actinomycetes</taxon>
        <taxon>Pseudonocardiales</taxon>
        <taxon>Pseudonocardiaceae</taxon>
        <taxon>Actinokineospora</taxon>
    </lineage>
</organism>
<evidence type="ECO:0000256" key="4">
    <source>
        <dbReference type="ARBA" id="ARBA00023163"/>
    </source>
</evidence>
<dbReference type="RefSeq" id="WP_245931516.1">
    <property type="nucleotide sequence ID" value="NZ_CP154825.1"/>
</dbReference>
<gene>
    <name evidence="6" type="ORF">CLV40_114110</name>
</gene>
<accession>A0A2S6GJP8</accession>
<dbReference type="SUPFAM" id="SSF52172">
    <property type="entry name" value="CheY-like"/>
    <property type="match status" value="1"/>
</dbReference>
<dbReference type="PIRSF" id="PIRSF036625">
    <property type="entry name" value="GAF_ANTAR"/>
    <property type="match status" value="1"/>
</dbReference>
<dbReference type="AlphaFoldDB" id="A0A2S6GJP8"/>
<dbReference type="Proteomes" id="UP000239203">
    <property type="component" value="Unassembled WGS sequence"/>
</dbReference>
<dbReference type="SUPFAM" id="SSF55781">
    <property type="entry name" value="GAF domain-like"/>
    <property type="match status" value="1"/>
</dbReference>
<evidence type="ECO:0000256" key="1">
    <source>
        <dbReference type="ARBA" id="ARBA00022679"/>
    </source>
</evidence>
<evidence type="ECO:0000256" key="2">
    <source>
        <dbReference type="ARBA" id="ARBA00022777"/>
    </source>
</evidence>
<dbReference type="InterPro" id="IPR005561">
    <property type="entry name" value="ANTAR"/>
</dbReference>
<dbReference type="Pfam" id="PF03861">
    <property type="entry name" value="ANTAR"/>
    <property type="match status" value="1"/>
</dbReference>
<keyword evidence="1" id="KW-0808">Transferase</keyword>
<reference evidence="6 7" key="1">
    <citation type="submission" date="2018-02" db="EMBL/GenBank/DDBJ databases">
        <title>Genomic Encyclopedia of Archaeal and Bacterial Type Strains, Phase II (KMG-II): from individual species to whole genera.</title>
        <authorList>
            <person name="Goeker M."/>
        </authorList>
    </citation>
    <scope>NUCLEOTIDE SEQUENCE [LARGE SCALE GENOMIC DNA]</scope>
    <source>
        <strain evidence="6 7">YU 961-1</strain>
    </source>
</reference>
<dbReference type="InterPro" id="IPR036388">
    <property type="entry name" value="WH-like_DNA-bd_sf"/>
</dbReference>
<comment type="caution">
    <text evidence="6">The sequence shown here is derived from an EMBL/GenBank/DDBJ whole genome shotgun (WGS) entry which is preliminary data.</text>
</comment>
<evidence type="ECO:0000259" key="5">
    <source>
        <dbReference type="PROSITE" id="PS50921"/>
    </source>
</evidence>
<name>A0A2S6GJP8_9PSEU</name>
<dbReference type="InterPro" id="IPR011006">
    <property type="entry name" value="CheY-like_superfamily"/>
</dbReference>